<accession>A0ABN2GET6</accession>
<keyword evidence="2" id="KW-1185">Reference proteome</keyword>
<dbReference type="InterPro" id="IPR019587">
    <property type="entry name" value="Polyketide_cyclase/dehydratase"/>
</dbReference>
<dbReference type="Gene3D" id="3.30.530.20">
    <property type="match status" value="1"/>
</dbReference>
<proteinExistence type="predicted"/>
<reference evidence="1 2" key="1">
    <citation type="journal article" date="2019" name="Int. J. Syst. Evol. Microbiol.">
        <title>The Global Catalogue of Microorganisms (GCM) 10K type strain sequencing project: providing services to taxonomists for standard genome sequencing and annotation.</title>
        <authorList>
            <consortium name="The Broad Institute Genomics Platform"/>
            <consortium name="The Broad Institute Genome Sequencing Center for Infectious Disease"/>
            <person name="Wu L."/>
            <person name="Ma J."/>
        </authorList>
    </citation>
    <scope>NUCLEOTIDE SEQUENCE [LARGE SCALE GENOMIC DNA]</scope>
    <source>
        <strain evidence="1 2">JCM 14718</strain>
    </source>
</reference>
<organism evidence="1 2">
    <name type="scientific">Fodinicola feengrottensis</name>
    <dbReference type="NCBI Taxonomy" id="435914"/>
    <lineage>
        <taxon>Bacteria</taxon>
        <taxon>Bacillati</taxon>
        <taxon>Actinomycetota</taxon>
        <taxon>Actinomycetes</taxon>
        <taxon>Mycobacteriales</taxon>
        <taxon>Fodinicola</taxon>
    </lineage>
</organism>
<dbReference type="Proteomes" id="UP001500618">
    <property type="component" value="Unassembled WGS sequence"/>
</dbReference>
<dbReference type="PANTHER" id="PTHR39332">
    <property type="entry name" value="BLL4707 PROTEIN"/>
    <property type="match status" value="1"/>
</dbReference>
<evidence type="ECO:0000313" key="2">
    <source>
        <dbReference type="Proteomes" id="UP001500618"/>
    </source>
</evidence>
<sequence>MARAYFSTVMGKSADAVWSEIRSFDDYEWAGTVSETAMEDGRPGDAVGGVRRIVAADRQMRQRLLAHSDVDRSYTYEFCDPNPYPVRDYRATLRVTPVTDTGQAFVEWWATFDCAEHEIDKWTKHFEQTGFATWLGSLRTRLQA</sequence>
<dbReference type="Pfam" id="PF10604">
    <property type="entry name" value="Polyketide_cyc2"/>
    <property type="match status" value="1"/>
</dbReference>
<name>A0ABN2GET6_9ACTN</name>
<dbReference type="SUPFAM" id="SSF55961">
    <property type="entry name" value="Bet v1-like"/>
    <property type="match status" value="1"/>
</dbReference>
<comment type="caution">
    <text evidence="1">The sequence shown here is derived from an EMBL/GenBank/DDBJ whole genome shotgun (WGS) entry which is preliminary data.</text>
</comment>
<dbReference type="CDD" id="cd07821">
    <property type="entry name" value="PYR_PYL_RCAR_like"/>
    <property type="match status" value="1"/>
</dbReference>
<dbReference type="PANTHER" id="PTHR39332:SF7">
    <property type="entry name" value="SRPBCC FAMILY PROTEIN"/>
    <property type="match status" value="1"/>
</dbReference>
<dbReference type="EMBL" id="BAAANY010000007">
    <property type="protein sequence ID" value="GAA1670084.1"/>
    <property type="molecule type" value="Genomic_DNA"/>
</dbReference>
<dbReference type="RefSeq" id="WP_163573404.1">
    <property type="nucleotide sequence ID" value="NZ_BAAANY010000007.1"/>
</dbReference>
<dbReference type="InterPro" id="IPR023393">
    <property type="entry name" value="START-like_dom_sf"/>
</dbReference>
<gene>
    <name evidence="1" type="ORF">GCM10009765_19450</name>
</gene>
<protein>
    <submittedName>
        <fullName evidence="1">SRPBCC family protein</fullName>
    </submittedName>
</protein>
<evidence type="ECO:0000313" key="1">
    <source>
        <dbReference type="EMBL" id="GAA1670084.1"/>
    </source>
</evidence>